<keyword evidence="4" id="KW-0500">Molybdenum</keyword>
<protein>
    <submittedName>
        <fullName evidence="5">Molybdate transporter periplasmic protein</fullName>
    </submittedName>
</protein>
<dbReference type="EMBL" id="BAMD01000023">
    <property type="protein sequence ID" value="GAF03405.1"/>
    <property type="molecule type" value="Genomic_DNA"/>
</dbReference>
<name>W7XXY7_9BACT</name>
<evidence type="ECO:0000256" key="2">
    <source>
        <dbReference type="ARBA" id="ARBA00022723"/>
    </source>
</evidence>
<keyword evidence="2 4" id="KW-0479">Metal-binding</keyword>
<dbReference type="eggNOG" id="COG0725">
    <property type="taxonomic scope" value="Bacteria"/>
</dbReference>
<dbReference type="NCBIfam" id="TIGR01256">
    <property type="entry name" value="modA"/>
    <property type="match status" value="1"/>
</dbReference>
<accession>W7XXY7</accession>
<dbReference type="GO" id="GO:0046872">
    <property type="term" value="F:metal ion binding"/>
    <property type="evidence" value="ECO:0007669"/>
    <property type="project" value="UniProtKB-KW"/>
</dbReference>
<dbReference type="PANTHER" id="PTHR30632">
    <property type="entry name" value="MOLYBDATE-BINDING PERIPLASMIC PROTEIN"/>
    <property type="match status" value="1"/>
</dbReference>
<comment type="similarity">
    <text evidence="1">Belongs to the bacterial solute-binding protein ModA family.</text>
</comment>
<dbReference type="RefSeq" id="WP_152541751.1">
    <property type="nucleotide sequence ID" value="NZ_BAMD01000023.1"/>
</dbReference>
<dbReference type="SUPFAM" id="SSF53850">
    <property type="entry name" value="Periplasmic binding protein-like II"/>
    <property type="match status" value="1"/>
</dbReference>
<keyword evidence="3" id="KW-0732">Signal</keyword>
<feature type="binding site" evidence="4">
    <location>
        <position position="68"/>
    </location>
    <ligand>
        <name>molybdate</name>
        <dbReference type="ChEBI" id="CHEBI:36264"/>
    </ligand>
</feature>
<dbReference type="STRING" id="869213.GCA_000517085_03978"/>
<dbReference type="GO" id="GO:0030973">
    <property type="term" value="F:molybdate ion binding"/>
    <property type="evidence" value="ECO:0007669"/>
    <property type="project" value="TreeGrafter"/>
</dbReference>
<evidence type="ECO:0000256" key="1">
    <source>
        <dbReference type="ARBA" id="ARBA00009175"/>
    </source>
</evidence>
<dbReference type="OrthoDB" id="1120761at2"/>
<gene>
    <name evidence="5" type="ORF">JCM21142_42078</name>
</gene>
<evidence type="ECO:0000313" key="6">
    <source>
        <dbReference type="Proteomes" id="UP000019402"/>
    </source>
</evidence>
<dbReference type="PANTHER" id="PTHR30632:SF0">
    <property type="entry name" value="SULFATE-BINDING PROTEIN"/>
    <property type="match status" value="1"/>
</dbReference>
<keyword evidence="6" id="KW-1185">Reference proteome</keyword>
<dbReference type="Proteomes" id="UP000019402">
    <property type="component" value="Unassembled WGS sequence"/>
</dbReference>
<dbReference type="AlphaFoldDB" id="W7XXY7"/>
<dbReference type="GO" id="GO:0015689">
    <property type="term" value="P:molybdate ion transport"/>
    <property type="evidence" value="ECO:0007669"/>
    <property type="project" value="InterPro"/>
</dbReference>
<sequence>MRYFITIIVVLFFIACDEVKNKNNETASEDKKELTIYCENAMVPVLMELKDKFEKGRTCVIKLHNDGSQNLSSLIQYTQKGDIYLPASRVGFRKLNSRKFNYIVDSVFVGYNSLVVMALKGNPTGYNGDINTLILKKHAIIIANPESSSLGYDTRAYLKKKGLYDDVLINVVALSTDSRGLVKSLRNDEAQLVLNWESDIYANGNRNHVEVFNIPDFQQNPAEIYAGILSTSEHPELAKQFLEYATSDEAVAIFRKYGFNRRKTLIF</sequence>
<organism evidence="5 6">
    <name type="scientific">Saccharicrinis fermentans DSM 9555 = JCM 21142</name>
    <dbReference type="NCBI Taxonomy" id="869213"/>
    <lineage>
        <taxon>Bacteria</taxon>
        <taxon>Pseudomonadati</taxon>
        <taxon>Bacteroidota</taxon>
        <taxon>Bacteroidia</taxon>
        <taxon>Marinilabiliales</taxon>
        <taxon>Marinilabiliaceae</taxon>
        <taxon>Saccharicrinis</taxon>
    </lineage>
</organism>
<dbReference type="Pfam" id="PF13531">
    <property type="entry name" value="SBP_bac_11"/>
    <property type="match status" value="1"/>
</dbReference>
<comment type="caution">
    <text evidence="5">The sequence shown here is derived from an EMBL/GenBank/DDBJ whole genome shotgun (WGS) entry which is preliminary data.</text>
</comment>
<dbReference type="PROSITE" id="PS51257">
    <property type="entry name" value="PROKAR_LIPOPROTEIN"/>
    <property type="match status" value="1"/>
</dbReference>
<dbReference type="InterPro" id="IPR005950">
    <property type="entry name" value="ModA"/>
</dbReference>
<dbReference type="PIRSF" id="PIRSF004846">
    <property type="entry name" value="ModA"/>
    <property type="match status" value="1"/>
</dbReference>
<evidence type="ECO:0000256" key="4">
    <source>
        <dbReference type="PIRSR" id="PIRSR004846-1"/>
    </source>
</evidence>
<dbReference type="InterPro" id="IPR050682">
    <property type="entry name" value="ModA/WtpA"/>
</dbReference>
<evidence type="ECO:0000313" key="5">
    <source>
        <dbReference type="EMBL" id="GAF03405.1"/>
    </source>
</evidence>
<reference evidence="5 6" key="1">
    <citation type="journal article" date="2014" name="Genome Announc.">
        <title>Draft Genome Sequence of Cytophaga fermentans JCM 21142T, a Facultative Anaerobe Isolated from Marine Mud.</title>
        <authorList>
            <person name="Starns D."/>
            <person name="Oshima K."/>
            <person name="Suda W."/>
            <person name="Iino T."/>
            <person name="Yuki M."/>
            <person name="Inoue J."/>
            <person name="Kitamura K."/>
            <person name="Iida T."/>
            <person name="Darby A."/>
            <person name="Hattori M."/>
            <person name="Ohkuma M."/>
        </authorList>
    </citation>
    <scope>NUCLEOTIDE SEQUENCE [LARGE SCALE GENOMIC DNA]</scope>
    <source>
        <strain evidence="5 6">JCM 21142</strain>
    </source>
</reference>
<proteinExistence type="inferred from homology"/>
<dbReference type="Gene3D" id="3.40.190.10">
    <property type="entry name" value="Periplasmic binding protein-like II"/>
    <property type="match status" value="2"/>
</dbReference>
<evidence type="ECO:0000256" key="3">
    <source>
        <dbReference type="ARBA" id="ARBA00022729"/>
    </source>
</evidence>